<dbReference type="PANTHER" id="PTHR46895:SF8">
    <property type="entry name" value="G-PROTEIN COUPLED RECEPTORS FAMILY 1 PROFILE DOMAIN-CONTAINING PROTEIN"/>
    <property type="match status" value="1"/>
</dbReference>
<dbReference type="PANTHER" id="PTHR46895">
    <property type="entry name" value="PROTEIN CBG20548-RELATED"/>
    <property type="match status" value="1"/>
</dbReference>
<reference evidence="8" key="1">
    <citation type="submission" date="2016-11" db="UniProtKB">
        <authorList>
            <consortium name="WormBaseParasite"/>
        </authorList>
    </citation>
    <scope>IDENTIFICATION</scope>
</reference>
<evidence type="ECO:0000256" key="4">
    <source>
        <dbReference type="ARBA" id="ARBA00023136"/>
    </source>
</evidence>
<accession>A0A1I7X7X9</accession>
<proteinExistence type="predicted"/>
<dbReference type="GO" id="GO:0016020">
    <property type="term" value="C:membrane"/>
    <property type="evidence" value="ECO:0007669"/>
    <property type="project" value="UniProtKB-SubCell"/>
</dbReference>
<feature type="transmembrane region" description="Helical" evidence="5">
    <location>
        <begin position="74"/>
        <end position="93"/>
    </location>
</feature>
<evidence type="ECO:0000256" key="2">
    <source>
        <dbReference type="ARBA" id="ARBA00022692"/>
    </source>
</evidence>
<name>A0A1I7X7X9_HETBA</name>
<dbReference type="Proteomes" id="UP000095283">
    <property type="component" value="Unplaced"/>
</dbReference>
<evidence type="ECO:0000313" key="7">
    <source>
        <dbReference type="Proteomes" id="UP000095283"/>
    </source>
</evidence>
<keyword evidence="7" id="KW-1185">Reference proteome</keyword>
<keyword evidence="4 5" id="KW-0472">Membrane</keyword>
<evidence type="ECO:0000256" key="3">
    <source>
        <dbReference type="ARBA" id="ARBA00022989"/>
    </source>
</evidence>
<organism evidence="7 8">
    <name type="scientific">Heterorhabditis bacteriophora</name>
    <name type="common">Entomopathogenic nematode worm</name>
    <dbReference type="NCBI Taxonomy" id="37862"/>
    <lineage>
        <taxon>Eukaryota</taxon>
        <taxon>Metazoa</taxon>
        <taxon>Ecdysozoa</taxon>
        <taxon>Nematoda</taxon>
        <taxon>Chromadorea</taxon>
        <taxon>Rhabditida</taxon>
        <taxon>Rhabditina</taxon>
        <taxon>Rhabditomorpha</taxon>
        <taxon>Strongyloidea</taxon>
        <taxon>Heterorhabditidae</taxon>
        <taxon>Heterorhabditis</taxon>
    </lineage>
</organism>
<sequence>MEFSLGSVSFTWQTTAEGYLSASQWYRDSTNLFATILNWFSAVSIWCMMYATIERVQVFRSPFRTSKRSVSPNFLLSIALILGSALVVTSVHFDPLSSRFNEKVVKTWLLLHAVTVVLVPLIVCALLNILLVLALKKNTMPVHMLTDSHSQQTLIVARNKTERKITIMVTVIIASFVVCNAPGAILFIVLRNDLSELNNLMLTTVSNSLAVTGKIKILNYALHLYIYIYIYLIFDINILKYLK</sequence>
<evidence type="ECO:0000313" key="8">
    <source>
        <dbReference type="WBParaSite" id="Hba_13535"/>
    </source>
</evidence>
<feature type="domain" description="G-protein coupled receptors family 1 profile" evidence="6">
    <location>
        <begin position="1"/>
        <end position="227"/>
    </location>
</feature>
<feature type="transmembrane region" description="Helical" evidence="5">
    <location>
        <begin position="32"/>
        <end position="53"/>
    </location>
</feature>
<evidence type="ECO:0000259" key="6">
    <source>
        <dbReference type="PROSITE" id="PS50262"/>
    </source>
</evidence>
<evidence type="ECO:0000256" key="5">
    <source>
        <dbReference type="SAM" id="Phobius"/>
    </source>
</evidence>
<dbReference type="InterPro" id="IPR017452">
    <property type="entry name" value="GPCR_Rhodpsn_7TM"/>
</dbReference>
<dbReference type="InterPro" id="IPR019427">
    <property type="entry name" value="7TM_GPCR_serpentine_rcpt_Srw"/>
</dbReference>
<comment type="subcellular location">
    <subcellularLocation>
        <location evidence="1">Membrane</location>
    </subcellularLocation>
</comment>
<dbReference type="SUPFAM" id="SSF81321">
    <property type="entry name" value="Family A G protein-coupled receptor-like"/>
    <property type="match status" value="1"/>
</dbReference>
<dbReference type="WBParaSite" id="Hba_13535">
    <property type="protein sequence ID" value="Hba_13535"/>
    <property type="gene ID" value="Hba_13535"/>
</dbReference>
<evidence type="ECO:0000256" key="1">
    <source>
        <dbReference type="ARBA" id="ARBA00004370"/>
    </source>
</evidence>
<dbReference type="GO" id="GO:0008528">
    <property type="term" value="F:G protein-coupled peptide receptor activity"/>
    <property type="evidence" value="ECO:0007669"/>
    <property type="project" value="InterPro"/>
</dbReference>
<protein>
    <submittedName>
        <fullName evidence="8">G_PROTEIN_RECEP_F1_2 domain-containing protein</fullName>
    </submittedName>
</protein>
<dbReference type="PROSITE" id="PS50262">
    <property type="entry name" value="G_PROTEIN_RECEP_F1_2"/>
    <property type="match status" value="1"/>
</dbReference>
<feature type="transmembrane region" description="Helical" evidence="5">
    <location>
        <begin position="113"/>
        <end position="135"/>
    </location>
</feature>
<keyword evidence="3 5" id="KW-1133">Transmembrane helix</keyword>
<dbReference type="Pfam" id="PF10324">
    <property type="entry name" value="7TM_GPCR_Srw"/>
    <property type="match status" value="1"/>
</dbReference>
<dbReference type="AlphaFoldDB" id="A0A1I7X7X9"/>
<feature type="transmembrane region" description="Helical" evidence="5">
    <location>
        <begin position="165"/>
        <end position="190"/>
    </location>
</feature>
<feature type="transmembrane region" description="Helical" evidence="5">
    <location>
        <begin position="224"/>
        <end position="242"/>
    </location>
</feature>
<dbReference type="Gene3D" id="1.20.1070.10">
    <property type="entry name" value="Rhodopsin 7-helix transmembrane proteins"/>
    <property type="match status" value="1"/>
</dbReference>
<keyword evidence="2 5" id="KW-0812">Transmembrane</keyword>